<evidence type="ECO:0000313" key="1">
    <source>
        <dbReference type="EMBL" id="VEU74836.1"/>
    </source>
</evidence>
<organism evidence="1 2">
    <name type="scientific">Mycoplasmopsis citelli</name>
    <dbReference type="NCBI Taxonomy" id="171281"/>
    <lineage>
        <taxon>Bacteria</taxon>
        <taxon>Bacillati</taxon>
        <taxon>Mycoplasmatota</taxon>
        <taxon>Mycoplasmoidales</taxon>
        <taxon>Metamycoplasmataceae</taxon>
        <taxon>Mycoplasmopsis</taxon>
    </lineage>
</organism>
<name>A0A449B2M4_9BACT</name>
<protein>
    <submittedName>
        <fullName evidence="1">Uncharacterized protein</fullName>
    </submittedName>
</protein>
<dbReference type="EMBL" id="LR215036">
    <property type="protein sequence ID" value="VEU74836.1"/>
    <property type="molecule type" value="Genomic_DNA"/>
</dbReference>
<proteinExistence type="predicted"/>
<dbReference type="Proteomes" id="UP000290985">
    <property type="component" value="Chromosome"/>
</dbReference>
<gene>
    <name evidence="1" type="ORF">NCTC10181_00700</name>
</gene>
<reference evidence="1 2" key="1">
    <citation type="submission" date="2019-01" db="EMBL/GenBank/DDBJ databases">
        <authorList>
            <consortium name="Pathogen Informatics"/>
        </authorList>
    </citation>
    <scope>NUCLEOTIDE SEQUENCE [LARGE SCALE GENOMIC DNA]</scope>
    <source>
        <strain evidence="1 2">NCTC10181</strain>
    </source>
</reference>
<dbReference type="RefSeq" id="WP_129725628.1">
    <property type="nucleotide sequence ID" value="NZ_LR215036.1"/>
</dbReference>
<dbReference type="KEGG" id="mcit:NCTC10181_00700"/>
<keyword evidence="2" id="KW-1185">Reference proteome</keyword>
<accession>A0A449B2M4</accession>
<evidence type="ECO:0000313" key="2">
    <source>
        <dbReference type="Proteomes" id="UP000290985"/>
    </source>
</evidence>
<dbReference type="AlphaFoldDB" id="A0A449B2M4"/>
<sequence length="181" mass="21521">MPLKISSKQELIFNQHLKPKFNWEKFLEKANQAIEDSSDKTLAKYLQAIIDFDFLSLTDKIDIPFKILNLDLSLQRIQDVVNILYRGFVLVDYAKQYLKNNKILNDKQYKKILRKNLANSKSKNNSNSYNIKKCLKELNSWNYFKIDLDNNTIYEYTPSELIGNMLEQMYIDLVEETYKQK</sequence>